<evidence type="ECO:0000256" key="3">
    <source>
        <dbReference type="ARBA" id="ARBA00023015"/>
    </source>
</evidence>
<feature type="domain" description="HTH dtxR-type" evidence="7">
    <location>
        <begin position="28"/>
        <end position="82"/>
    </location>
</feature>
<dbReference type="InterPro" id="IPR022687">
    <property type="entry name" value="HTH_DTXR"/>
</dbReference>
<gene>
    <name evidence="9" type="ORF">H9847_00865</name>
</gene>
<dbReference type="AlphaFoldDB" id="A0A948WX34"/>
<evidence type="ECO:0000256" key="4">
    <source>
        <dbReference type="ARBA" id="ARBA00023125"/>
    </source>
</evidence>
<dbReference type="SUPFAM" id="SSF47979">
    <property type="entry name" value="Iron-dependent repressor protein, dimerization domain"/>
    <property type="match status" value="1"/>
</dbReference>
<dbReference type="InterPro" id="IPR001367">
    <property type="entry name" value="Fe_dep_repressor"/>
</dbReference>
<dbReference type="InterPro" id="IPR036421">
    <property type="entry name" value="Fe_dep_repressor_sf"/>
</dbReference>
<dbReference type="Gene3D" id="1.10.10.10">
    <property type="entry name" value="Winged helix-like DNA-binding domain superfamily/Winged helix DNA-binding domain"/>
    <property type="match status" value="1"/>
</dbReference>
<dbReference type="PANTHER" id="PTHR33238:SF7">
    <property type="entry name" value="IRON-DEPENDENT TRANSCRIPTIONAL REGULATOR"/>
    <property type="match status" value="1"/>
</dbReference>
<proteinExistence type="inferred from homology"/>
<evidence type="ECO:0000256" key="2">
    <source>
        <dbReference type="ARBA" id="ARBA00022386"/>
    </source>
</evidence>
<dbReference type="GO" id="GO:0003677">
    <property type="term" value="F:DNA binding"/>
    <property type="evidence" value="ECO:0007669"/>
    <property type="project" value="UniProtKB-KW"/>
</dbReference>
<evidence type="ECO:0000313" key="10">
    <source>
        <dbReference type="Proteomes" id="UP000733611"/>
    </source>
</evidence>
<dbReference type="SMART" id="SM00529">
    <property type="entry name" value="HTH_DTXR"/>
    <property type="match status" value="1"/>
</dbReference>
<dbReference type="InterPro" id="IPR036390">
    <property type="entry name" value="WH_DNA-bd_sf"/>
</dbReference>
<comment type="function">
    <text evidence="6">In the presence of manganese, represses expression of mntH and mntS. Up-regulates expression of mntP.</text>
</comment>
<keyword evidence="5" id="KW-0804">Transcription</keyword>
<dbReference type="Pfam" id="PF02742">
    <property type="entry name" value="Fe_dep_repr_C"/>
    <property type="match status" value="1"/>
</dbReference>
<dbReference type="GO" id="GO:0046983">
    <property type="term" value="F:protein dimerization activity"/>
    <property type="evidence" value="ECO:0007669"/>
    <property type="project" value="InterPro"/>
</dbReference>
<dbReference type="GO" id="GO:0046914">
    <property type="term" value="F:transition metal ion binding"/>
    <property type="evidence" value="ECO:0007669"/>
    <property type="project" value="InterPro"/>
</dbReference>
<accession>A0A948WX34</accession>
<reference evidence="9" key="2">
    <citation type="submission" date="2021-04" db="EMBL/GenBank/DDBJ databases">
        <authorList>
            <person name="Gilroy R."/>
        </authorList>
    </citation>
    <scope>NUCLEOTIDE SEQUENCE</scope>
    <source>
        <strain evidence="9">378</strain>
    </source>
</reference>
<protein>
    <recommendedName>
        <fullName evidence="2">Transcriptional regulator MntR</fullName>
    </recommendedName>
</protein>
<organism evidence="9 10">
    <name type="scientific">Candidatus Anaerobiospirillum pullicola</name>
    <dbReference type="NCBI Taxonomy" id="2838451"/>
    <lineage>
        <taxon>Bacteria</taxon>
        <taxon>Pseudomonadati</taxon>
        <taxon>Pseudomonadota</taxon>
        <taxon>Gammaproteobacteria</taxon>
        <taxon>Aeromonadales</taxon>
        <taxon>Succinivibrionaceae</taxon>
        <taxon>Anaerobiospirillum</taxon>
    </lineage>
</organism>
<evidence type="ECO:0000256" key="5">
    <source>
        <dbReference type="ARBA" id="ARBA00023163"/>
    </source>
</evidence>
<evidence type="ECO:0000259" key="7">
    <source>
        <dbReference type="Pfam" id="PF01325"/>
    </source>
</evidence>
<reference evidence="9" key="1">
    <citation type="journal article" date="2021" name="PeerJ">
        <title>Extensive microbial diversity within the chicken gut microbiome revealed by metagenomics and culture.</title>
        <authorList>
            <person name="Gilroy R."/>
            <person name="Ravi A."/>
            <person name="Getino M."/>
            <person name="Pursley I."/>
            <person name="Horton D.L."/>
            <person name="Alikhan N.F."/>
            <person name="Baker D."/>
            <person name="Gharbi K."/>
            <person name="Hall N."/>
            <person name="Watson M."/>
            <person name="Adriaenssens E.M."/>
            <person name="Foster-Nyarko E."/>
            <person name="Jarju S."/>
            <person name="Secka A."/>
            <person name="Antonio M."/>
            <person name="Oren A."/>
            <person name="Chaudhuri R.R."/>
            <person name="La Ragione R."/>
            <person name="Hildebrand F."/>
            <person name="Pallen M.J."/>
        </authorList>
    </citation>
    <scope>NUCLEOTIDE SEQUENCE</scope>
    <source>
        <strain evidence="9">378</strain>
    </source>
</reference>
<comment type="caution">
    <text evidence="9">The sequence shown here is derived from an EMBL/GenBank/DDBJ whole genome shotgun (WGS) entry which is preliminary data.</text>
</comment>
<evidence type="ECO:0000259" key="8">
    <source>
        <dbReference type="Pfam" id="PF02742"/>
    </source>
</evidence>
<keyword evidence="3" id="KW-0805">Transcription regulation</keyword>
<dbReference type="Gene3D" id="1.10.60.10">
    <property type="entry name" value="Iron dependent repressor, metal binding and dimerisation domain"/>
    <property type="match status" value="1"/>
</dbReference>
<dbReference type="PANTHER" id="PTHR33238">
    <property type="entry name" value="IRON (METAL) DEPENDENT REPRESSOR, DTXR FAMILY"/>
    <property type="match status" value="1"/>
</dbReference>
<dbReference type="InterPro" id="IPR036388">
    <property type="entry name" value="WH-like_DNA-bd_sf"/>
</dbReference>
<dbReference type="InterPro" id="IPR050536">
    <property type="entry name" value="DtxR_MntR_Metal-Reg"/>
</dbReference>
<dbReference type="GO" id="GO:0003700">
    <property type="term" value="F:DNA-binding transcription factor activity"/>
    <property type="evidence" value="ECO:0007669"/>
    <property type="project" value="InterPro"/>
</dbReference>
<evidence type="ECO:0000256" key="6">
    <source>
        <dbReference type="ARBA" id="ARBA00025185"/>
    </source>
</evidence>
<dbReference type="SUPFAM" id="SSF46785">
    <property type="entry name" value="Winged helix' DNA-binding domain"/>
    <property type="match status" value="1"/>
</dbReference>
<dbReference type="Proteomes" id="UP000733611">
    <property type="component" value="Unassembled WGS sequence"/>
</dbReference>
<comment type="similarity">
    <text evidence="1">Belongs to the DtxR/MntR family.</text>
</comment>
<dbReference type="InterPro" id="IPR022689">
    <property type="entry name" value="Iron_dep_repressor"/>
</dbReference>
<evidence type="ECO:0000313" key="9">
    <source>
        <dbReference type="EMBL" id="MBU3843415.1"/>
    </source>
</evidence>
<keyword evidence="4" id="KW-0238">DNA-binding</keyword>
<name>A0A948WX34_9GAMM</name>
<feature type="domain" description="Iron dependent repressor metal binding and dimerisation" evidence="8">
    <location>
        <begin position="89"/>
        <end position="145"/>
    </location>
</feature>
<dbReference type="EMBL" id="JAHLFE010000015">
    <property type="protein sequence ID" value="MBU3843415.1"/>
    <property type="molecule type" value="Genomic_DNA"/>
</dbReference>
<evidence type="ECO:0000256" key="1">
    <source>
        <dbReference type="ARBA" id="ARBA00007871"/>
    </source>
</evidence>
<sequence length="158" mass="17891">MDLEKPNPITALEAVPEPVHTKNNGIAESGETYLETILLIRERTQSGLVRAVDIANELGFSKPSVSRALGQLKEKKLIVIEQSGAIIFTPEGLAYAKRVFQRHRVLTYFLRYVLEVPAIQAERDACRMEHVISDMTLEHIIDYLKGHNMLPEDLTYEC</sequence>
<dbReference type="Pfam" id="PF01325">
    <property type="entry name" value="Fe_dep_repress"/>
    <property type="match status" value="1"/>
</dbReference>